<gene>
    <name evidence="2" type="ORF">LAC1533_1110</name>
</gene>
<reference evidence="3" key="1">
    <citation type="submission" date="2016-11" db="EMBL/GenBank/DDBJ databases">
        <authorList>
            <person name="Papadimitriou K."/>
        </authorList>
    </citation>
    <scope>NUCLEOTIDE SEQUENCE [LARGE SCALE GENOMIC DNA]</scope>
    <source>
        <strain evidence="3">ACA-DC 1533</strain>
    </source>
</reference>
<dbReference type="Pfam" id="PF03374">
    <property type="entry name" value="ANT"/>
    <property type="match status" value="1"/>
</dbReference>
<dbReference type="EMBL" id="LT630287">
    <property type="protein sequence ID" value="SFV40530.1"/>
    <property type="molecule type" value="Genomic_DNA"/>
</dbReference>
<sequence length="245" mass="28361">MNNLQVLNNVSTIESREVAKMIGKRHSDLMRDVYKYESDISENANLRSQDFFIKANFRVEGNNKTYPCYLLTKKGCEFVANKMTGKKGNLFTASYITRFNQMEEQQVTTQFQIPQTYSDALRLAADQQDQLDKQKPIVEYTKKMLLNPGLETTTAIAKNYGMGAKKFNNLLHELGIQYRQGKTWFLYAKYQDKGYTHVEPFGYVDSDGMDQIRNTSKWTQKGQEFIYQKLKEVGISPTIEDNEEA</sequence>
<accession>A0A1K1KNU6</accession>
<protein>
    <submittedName>
        <fullName evidence="2">Phage antirepressor protein</fullName>
    </submittedName>
</protein>
<dbReference type="Pfam" id="PF09669">
    <property type="entry name" value="Phage_pRha"/>
    <property type="match status" value="1"/>
</dbReference>
<evidence type="ECO:0000259" key="1">
    <source>
        <dbReference type="Pfam" id="PF03374"/>
    </source>
</evidence>
<organism evidence="2 3">
    <name type="scientific">Ligilactobacillus acidipiscis</name>
    <dbReference type="NCBI Taxonomy" id="89059"/>
    <lineage>
        <taxon>Bacteria</taxon>
        <taxon>Bacillati</taxon>
        <taxon>Bacillota</taxon>
        <taxon>Bacilli</taxon>
        <taxon>Lactobacillales</taxon>
        <taxon>Lactobacillaceae</taxon>
        <taxon>Ligilactobacillus</taxon>
    </lineage>
</organism>
<dbReference type="GeneID" id="95349210"/>
<dbReference type="RefSeq" id="WP_079579036.1">
    <property type="nucleotide sequence ID" value="NZ_LT630287.1"/>
</dbReference>
<dbReference type="GO" id="GO:0003677">
    <property type="term" value="F:DNA binding"/>
    <property type="evidence" value="ECO:0007669"/>
    <property type="project" value="InterPro"/>
</dbReference>
<dbReference type="KEGG" id="laca:LAC1533_1110"/>
<dbReference type="NCBIfam" id="TIGR02681">
    <property type="entry name" value="phage_pRha"/>
    <property type="match status" value="1"/>
</dbReference>
<dbReference type="InterPro" id="IPR005039">
    <property type="entry name" value="Ant_C"/>
</dbReference>
<evidence type="ECO:0000313" key="2">
    <source>
        <dbReference type="EMBL" id="SFV40530.1"/>
    </source>
</evidence>
<dbReference type="AlphaFoldDB" id="A0A1K1KNU6"/>
<feature type="domain" description="Antirepressor protein C-terminal" evidence="1">
    <location>
        <begin position="129"/>
        <end position="232"/>
    </location>
</feature>
<evidence type="ECO:0000313" key="3">
    <source>
        <dbReference type="Proteomes" id="UP000190935"/>
    </source>
</evidence>
<proteinExistence type="predicted"/>
<dbReference type="Proteomes" id="UP000190935">
    <property type="component" value="Chromosome I"/>
</dbReference>
<dbReference type="InterPro" id="IPR014054">
    <property type="entry name" value="Phage_regulatory_Rha"/>
</dbReference>
<name>A0A1K1KNU6_9LACO</name>